<dbReference type="PATRIC" id="fig|1437824.5.peg.2144"/>
<reference evidence="1 2" key="1">
    <citation type="journal article" date="2014" name="BMC Microbiol.">
        <title>The oxygen-independent metabolism of cyclic monoterpenes in Castellaniella defragrans 65Phen.</title>
        <authorList>
            <person name="Petasch J."/>
            <person name="Disch E.M."/>
            <person name="Markert S."/>
            <person name="Becher D."/>
            <person name="Schweder T."/>
            <person name="Huttel B."/>
            <person name="Reinhardt R."/>
            <person name="Harder J."/>
        </authorList>
    </citation>
    <scope>NUCLEOTIDE SEQUENCE [LARGE SCALE GENOMIC DNA]</scope>
    <source>
        <strain evidence="1">65Phen</strain>
    </source>
</reference>
<evidence type="ECO:0008006" key="3">
    <source>
        <dbReference type="Google" id="ProtNLM"/>
    </source>
</evidence>
<evidence type="ECO:0000313" key="1">
    <source>
        <dbReference type="EMBL" id="CDM24625.1"/>
    </source>
</evidence>
<dbReference type="KEGG" id="cdn:BN940_10826"/>
<dbReference type="eggNOG" id="COG3214">
    <property type="taxonomic scope" value="Bacteria"/>
</dbReference>
<dbReference type="AlphaFoldDB" id="W8X9D3"/>
<dbReference type="PANTHER" id="PTHR30528:SF0">
    <property type="entry name" value="CYTOPLASMIC PROTEIN"/>
    <property type="match status" value="1"/>
</dbReference>
<proteinExistence type="predicted"/>
<dbReference type="InterPro" id="IPR009351">
    <property type="entry name" value="AlkZ-like"/>
</dbReference>
<protein>
    <recommendedName>
        <fullName evidence="3">Winged helix-turn-helix domain-containing protein</fullName>
    </recommendedName>
</protein>
<dbReference type="EMBL" id="HG916765">
    <property type="protein sequence ID" value="CDM24625.1"/>
    <property type="molecule type" value="Genomic_DNA"/>
</dbReference>
<dbReference type="OrthoDB" id="9787207at2"/>
<sequence>MHNQPLTLDQARRLQLAAQGLLTTPRRKATPADLRQCIERMQLLQIDTIHVVARSPYLVLFSRLGHYPPAWLDTALAQGHVFETWAHEACFAPRADVGLHRSYNQQARVHWGLKRARENVASHRAQLDALLAHIDAHGPVKSAHFKRTDGQGGGWWGWKDEKRWLETLFATGALMVARRDKFQRVYDLAHRVCPALADAPLPDAAEVHAQFVEKAVLALGITQARWIHDYFRQKPRLKDPDLDALVARGVLRRVPVQGWPGPGYVHRRHADLLQKALEGRLRATHTTLLSPFDPLVWDRERASALWGFDYRIECYTPAEKRTYGYFVLPILHRGALVGRLDAKAHRTQGVFEIKALFTERDATLNDAALRAVAGAIRRCADWHGTPEVRVRRTEPAALLARLQEALRDAARSPMS</sequence>
<dbReference type="PANTHER" id="PTHR30528">
    <property type="entry name" value="CYTOPLASMIC PROTEIN"/>
    <property type="match status" value="1"/>
</dbReference>
<name>W8X9D3_CASD6</name>
<organism evidence="1 2">
    <name type="scientific">Castellaniella defragrans (strain DSM 12143 / CCUG 39792 / 65Phen)</name>
    <name type="common">Alcaligenes defragrans</name>
    <dbReference type="NCBI Taxonomy" id="1437824"/>
    <lineage>
        <taxon>Bacteria</taxon>
        <taxon>Pseudomonadati</taxon>
        <taxon>Pseudomonadota</taxon>
        <taxon>Betaproteobacteria</taxon>
        <taxon>Burkholderiales</taxon>
        <taxon>Alcaligenaceae</taxon>
        <taxon>Castellaniella</taxon>
    </lineage>
</organism>
<gene>
    <name evidence="1" type="ORF">BN940_10826</name>
</gene>
<dbReference type="Pfam" id="PF06224">
    <property type="entry name" value="AlkZ-like"/>
    <property type="match status" value="1"/>
</dbReference>
<accession>W8X9D3</accession>
<dbReference type="Proteomes" id="UP000019805">
    <property type="component" value="Chromosome"/>
</dbReference>
<dbReference type="STRING" id="1437824.BN940_10826"/>
<keyword evidence="2" id="KW-1185">Reference proteome</keyword>
<evidence type="ECO:0000313" key="2">
    <source>
        <dbReference type="Proteomes" id="UP000019805"/>
    </source>
</evidence>
<dbReference type="HOGENOM" id="CLU_043035_2_0_4"/>